<reference evidence="5" key="2">
    <citation type="journal article" date="2023" name="IMA Fungus">
        <title>Comparative genomic study of the Penicillium genus elucidates a diverse pangenome and 15 lateral gene transfer events.</title>
        <authorList>
            <person name="Petersen C."/>
            <person name="Sorensen T."/>
            <person name="Nielsen M.R."/>
            <person name="Sondergaard T.E."/>
            <person name="Sorensen J.L."/>
            <person name="Fitzpatrick D.A."/>
            <person name="Frisvad J.C."/>
            <person name="Nielsen K.L."/>
        </authorList>
    </citation>
    <scope>NUCLEOTIDE SEQUENCE</scope>
    <source>
        <strain evidence="5">IBT 19713</strain>
    </source>
</reference>
<dbReference type="Pfam" id="PF13193">
    <property type="entry name" value="AMP-binding_C"/>
    <property type="match status" value="1"/>
</dbReference>
<evidence type="ECO:0000313" key="6">
    <source>
        <dbReference type="Proteomes" id="UP001150941"/>
    </source>
</evidence>
<comment type="similarity">
    <text evidence="1">Belongs to the ATP-dependent AMP-binding enzyme family.</text>
</comment>
<evidence type="ECO:0000259" key="3">
    <source>
        <dbReference type="Pfam" id="PF00501"/>
    </source>
</evidence>
<evidence type="ECO:0008006" key="7">
    <source>
        <dbReference type="Google" id="ProtNLM"/>
    </source>
</evidence>
<protein>
    <recommendedName>
        <fullName evidence="7">Phenylacetyl-CoA ligase</fullName>
    </recommendedName>
</protein>
<dbReference type="SUPFAM" id="SSF56801">
    <property type="entry name" value="Acetyl-CoA synthetase-like"/>
    <property type="match status" value="1"/>
</dbReference>
<accession>A0A9W9NZL4</accession>
<dbReference type="InterPro" id="IPR000873">
    <property type="entry name" value="AMP-dep_synth/lig_dom"/>
</dbReference>
<sequence length="562" mass="62683">MPVSSLWPRIDIPSVDLWTFLFERKDRPYPDDKIIYQDAETKRYYTWQSLRDASLDFGKGLRSVYEWKKGDVLALFTPNSIDTPVLTWGTMWAGGIVSPANPAYTAKELAFQLKNSGAKVLATQLAVLPVATEAAKLAGISPDRIILMGDERDPQARHKHFTSVRNISGATRFRKAKVTPESDVAFLVYSSGTTGTPKGVMLSHRNIVSNILQQAVAESDKLSWKAGPDGKGDRVLAFLPFFHIYGLTCLLTQALYKGYHLVVMAKFEIERWCQHVQNFRPKFAYIAPPVALLLGKHPCVDKYDLSSLKMMNSGAAPLTQELVENVYKRIKVGIKQGYGLSETSPTTHTQRWEDWHTHVGSVGGLLPNMEAKYMSMSDDGSESKEVAAGEVGELYLRGPNVFLGYHQNPTATKDCLSEDGWFRTGDVGYQDAKGNFFITDRVKELIKYKGFQVPPAELEGYLVDNEAIDDVAVIGVYSKEHATEVPLACVVRSSKSLASKKSEEQEAADIVKWLENRVAHHKRLRGGVRFVDQIPKNPSGKILRRVLKEKFKDAANGPKAKL</sequence>
<evidence type="ECO:0000256" key="2">
    <source>
        <dbReference type="ARBA" id="ARBA00022598"/>
    </source>
</evidence>
<dbReference type="PANTHER" id="PTHR24096">
    <property type="entry name" value="LONG-CHAIN-FATTY-ACID--COA LIGASE"/>
    <property type="match status" value="1"/>
</dbReference>
<dbReference type="Pfam" id="PF00501">
    <property type="entry name" value="AMP-binding"/>
    <property type="match status" value="1"/>
</dbReference>
<dbReference type="InterPro" id="IPR045851">
    <property type="entry name" value="AMP-bd_C_sf"/>
</dbReference>
<feature type="domain" description="AMP-dependent synthetase/ligase" evidence="3">
    <location>
        <begin position="22"/>
        <end position="406"/>
    </location>
</feature>
<dbReference type="EMBL" id="JAPQKS010000004">
    <property type="protein sequence ID" value="KAJ5232556.1"/>
    <property type="molecule type" value="Genomic_DNA"/>
</dbReference>
<gene>
    <name evidence="5" type="ORF">N7468_005512</name>
</gene>
<name>A0A9W9NZL4_9EURO</name>
<dbReference type="OrthoDB" id="6509636at2759"/>
<dbReference type="CDD" id="cd05911">
    <property type="entry name" value="Firefly_Luc_like"/>
    <property type="match status" value="1"/>
</dbReference>
<dbReference type="InterPro" id="IPR042099">
    <property type="entry name" value="ANL_N_sf"/>
</dbReference>
<keyword evidence="6" id="KW-1185">Reference proteome</keyword>
<dbReference type="RefSeq" id="XP_058330549.1">
    <property type="nucleotide sequence ID" value="XM_058474809.1"/>
</dbReference>
<dbReference type="PANTHER" id="PTHR24096:SF149">
    <property type="entry name" value="AMP-BINDING DOMAIN-CONTAINING PROTEIN-RELATED"/>
    <property type="match status" value="1"/>
</dbReference>
<feature type="domain" description="AMP-binding enzyme C-terminal" evidence="4">
    <location>
        <begin position="457"/>
        <end position="541"/>
    </location>
</feature>
<evidence type="ECO:0000259" key="4">
    <source>
        <dbReference type="Pfam" id="PF13193"/>
    </source>
</evidence>
<dbReference type="Gene3D" id="3.40.50.12780">
    <property type="entry name" value="N-terminal domain of ligase-like"/>
    <property type="match status" value="1"/>
</dbReference>
<evidence type="ECO:0000256" key="1">
    <source>
        <dbReference type="ARBA" id="ARBA00006432"/>
    </source>
</evidence>
<dbReference type="PROSITE" id="PS00455">
    <property type="entry name" value="AMP_BINDING"/>
    <property type="match status" value="1"/>
</dbReference>
<dbReference type="Gene3D" id="3.30.300.30">
    <property type="match status" value="1"/>
</dbReference>
<organism evidence="5 6">
    <name type="scientific">Penicillium chermesinum</name>
    <dbReference type="NCBI Taxonomy" id="63820"/>
    <lineage>
        <taxon>Eukaryota</taxon>
        <taxon>Fungi</taxon>
        <taxon>Dikarya</taxon>
        <taxon>Ascomycota</taxon>
        <taxon>Pezizomycotina</taxon>
        <taxon>Eurotiomycetes</taxon>
        <taxon>Eurotiomycetidae</taxon>
        <taxon>Eurotiales</taxon>
        <taxon>Aspergillaceae</taxon>
        <taxon>Penicillium</taxon>
    </lineage>
</organism>
<dbReference type="GeneID" id="83202112"/>
<reference evidence="5" key="1">
    <citation type="submission" date="2022-11" db="EMBL/GenBank/DDBJ databases">
        <authorList>
            <person name="Petersen C."/>
        </authorList>
    </citation>
    <scope>NUCLEOTIDE SEQUENCE</scope>
    <source>
        <strain evidence="5">IBT 19713</strain>
    </source>
</reference>
<dbReference type="FunFam" id="3.30.300.30:FF:000007">
    <property type="entry name" value="4-coumarate--CoA ligase 2"/>
    <property type="match status" value="1"/>
</dbReference>
<dbReference type="AlphaFoldDB" id="A0A9W9NZL4"/>
<proteinExistence type="inferred from homology"/>
<dbReference type="GO" id="GO:0016405">
    <property type="term" value="F:CoA-ligase activity"/>
    <property type="evidence" value="ECO:0007669"/>
    <property type="project" value="TreeGrafter"/>
</dbReference>
<dbReference type="Proteomes" id="UP001150941">
    <property type="component" value="Unassembled WGS sequence"/>
</dbReference>
<evidence type="ECO:0000313" key="5">
    <source>
        <dbReference type="EMBL" id="KAJ5232556.1"/>
    </source>
</evidence>
<dbReference type="InterPro" id="IPR025110">
    <property type="entry name" value="AMP-bd_C"/>
</dbReference>
<keyword evidence="2" id="KW-0436">Ligase</keyword>
<dbReference type="InterPro" id="IPR020845">
    <property type="entry name" value="AMP-binding_CS"/>
</dbReference>
<comment type="caution">
    <text evidence="5">The sequence shown here is derived from an EMBL/GenBank/DDBJ whole genome shotgun (WGS) entry which is preliminary data.</text>
</comment>